<keyword evidence="3" id="KW-0998">Cell outer membrane</keyword>
<evidence type="ECO:0000256" key="1">
    <source>
        <dbReference type="ARBA" id="ARBA00004442"/>
    </source>
</evidence>
<dbReference type="InterPro" id="IPR050330">
    <property type="entry name" value="Bact_OuterMem_StrucFunc"/>
</dbReference>
<dbReference type="Pfam" id="PF00691">
    <property type="entry name" value="OmpA"/>
    <property type="match status" value="1"/>
</dbReference>
<accession>A0A7T6AR45</accession>
<proteinExistence type="predicted"/>
<keyword evidence="2 4" id="KW-0472">Membrane</keyword>
<dbReference type="PRINTS" id="PR01021">
    <property type="entry name" value="OMPADOMAIN"/>
</dbReference>
<dbReference type="PROSITE" id="PS51123">
    <property type="entry name" value="OMPA_2"/>
    <property type="match status" value="1"/>
</dbReference>
<evidence type="ECO:0000256" key="2">
    <source>
        <dbReference type="ARBA" id="ARBA00023136"/>
    </source>
</evidence>
<evidence type="ECO:0000256" key="5">
    <source>
        <dbReference type="SAM" id="SignalP"/>
    </source>
</evidence>
<dbReference type="Pfam" id="PF05433">
    <property type="entry name" value="Rick_17kDa_Anti"/>
    <property type="match status" value="1"/>
</dbReference>
<dbReference type="InterPro" id="IPR006665">
    <property type="entry name" value="OmpA-like"/>
</dbReference>
<dbReference type="PANTHER" id="PTHR30329">
    <property type="entry name" value="STATOR ELEMENT OF FLAGELLAR MOTOR COMPLEX"/>
    <property type="match status" value="1"/>
</dbReference>
<dbReference type="Proteomes" id="UP000596092">
    <property type="component" value="Chromosome"/>
</dbReference>
<dbReference type="InterPro" id="IPR006664">
    <property type="entry name" value="OMP_bac"/>
</dbReference>
<reference evidence="7 8" key="1">
    <citation type="submission" date="2020-05" db="EMBL/GenBank/DDBJ databases">
        <title>Complete genome of Desulfobulbus oligotrophicus.</title>
        <authorList>
            <person name="Podar M."/>
        </authorList>
    </citation>
    <scope>NUCLEOTIDE SEQUENCE [LARGE SCALE GENOMIC DNA]</scope>
    <source>
        <strain evidence="7 8">Prop6</strain>
    </source>
</reference>
<dbReference type="InterPro" id="IPR036737">
    <property type="entry name" value="OmpA-like_sf"/>
</dbReference>
<evidence type="ECO:0000256" key="3">
    <source>
        <dbReference type="ARBA" id="ARBA00023237"/>
    </source>
</evidence>
<keyword evidence="8" id="KW-1185">Reference proteome</keyword>
<dbReference type="GO" id="GO:0009279">
    <property type="term" value="C:cell outer membrane"/>
    <property type="evidence" value="ECO:0007669"/>
    <property type="project" value="UniProtKB-SubCell"/>
</dbReference>
<keyword evidence="5" id="KW-0732">Signal</keyword>
<protein>
    <submittedName>
        <fullName evidence="7">OmpA family protein</fullName>
    </submittedName>
</protein>
<dbReference type="RefSeq" id="WP_199262096.1">
    <property type="nucleotide sequence ID" value="NZ_CP054140.1"/>
</dbReference>
<evidence type="ECO:0000259" key="6">
    <source>
        <dbReference type="PROSITE" id="PS51123"/>
    </source>
</evidence>
<dbReference type="InterPro" id="IPR008816">
    <property type="entry name" value="Gly_zipper_2TM_dom"/>
</dbReference>
<evidence type="ECO:0000256" key="4">
    <source>
        <dbReference type="PROSITE-ProRule" id="PRU00473"/>
    </source>
</evidence>
<evidence type="ECO:0000313" key="8">
    <source>
        <dbReference type="Proteomes" id="UP000596092"/>
    </source>
</evidence>
<dbReference type="InterPro" id="IPR006690">
    <property type="entry name" value="OMPA-like_CS"/>
</dbReference>
<feature type="chain" id="PRO_5032718081" evidence="5">
    <location>
        <begin position="22"/>
        <end position="210"/>
    </location>
</feature>
<evidence type="ECO:0000313" key="7">
    <source>
        <dbReference type="EMBL" id="QQG66187.1"/>
    </source>
</evidence>
<organism evidence="7 8">
    <name type="scientific">Desulfobulbus oligotrophicus</name>
    <dbReference type="NCBI Taxonomy" id="1909699"/>
    <lineage>
        <taxon>Bacteria</taxon>
        <taxon>Pseudomonadati</taxon>
        <taxon>Thermodesulfobacteriota</taxon>
        <taxon>Desulfobulbia</taxon>
        <taxon>Desulfobulbales</taxon>
        <taxon>Desulfobulbaceae</taxon>
        <taxon>Desulfobulbus</taxon>
    </lineage>
</organism>
<name>A0A7T6AR45_9BACT</name>
<feature type="signal peptide" evidence="5">
    <location>
        <begin position="1"/>
        <end position="21"/>
    </location>
</feature>
<gene>
    <name evidence="7" type="ORF">HP555_10095</name>
</gene>
<dbReference type="CDD" id="cd07185">
    <property type="entry name" value="OmpA_C-like"/>
    <property type="match status" value="1"/>
</dbReference>
<dbReference type="AlphaFoldDB" id="A0A7T6AR45"/>
<sequence>MNKVIRWTAIIGMAAMLTACAGANRQQTGTGVGAAAGAGVGAILGQAIGHNTTSTLVGAGIGALLGGIAGNQIGAYMDSQEQDLRQVEAASIQRDHDVLTATFKSDMFFDYDSSSLKPGAYTELDRVANVLSKYPQTTIRVEGHTDARGSDQYNQQLSERRANAVKNALTQRGIDSRRIEAVGYGESQLISSSDAMNRRVNIVITPIRQG</sequence>
<dbReference type="PANTHER" id="PTHR30329:SF21">
    <property type="entry name" value="LIPOPROTEIN YIAD-RELATED"/>
    <property type="match status" value="1"/>
</dbReference>
<feature type="domain" description="OmpA-like" evidence="6">
    <location>
        <begin position="96"/>
        <end position="208"/>
    </location>
</feature>
<dbReference type="SUPFAM" id="SSF103088">
    <property type="entry name" value="OmpA-like"/>
    <property type="match status" value="1"/>
</dbReference>
<dbReference type="PROSITE" id="PS51257">
    <property type="entry name" value="PROKAR_LIPOPROTEIN"/>
    <property type="match status" value="1"/>
</dbReference>
<dbReference type="Gene3D" id="3.30.1330.60">
    <property type="entry name" value="OmpA-like domain"/>
    <property type="match status" value="1"/>
</dbReference>
<comment type="subcellular location">
    <subcellularLocation>
        <location evidence="1">Cell outer membrane</location>
    </subcellularLocation>
</comment>
<dbReference type="KEGG" id="dog:HP555_10095"/>
<dbReference type="EMBL" id="CP054140">
    <property type="protein sequence ID" value="QQG66187.1"/>
    <property type="molecule type" value="Genomic_DNA"/>
</dbReference>
<dbReference type="PROSITE" id="PS01068">
    <property type="entry name" value="OMPA_1"/>
    <property type="match status" value="1"/>
</dbReference>